<evidence type="ECO:0000313" key="3">
    <source>
        <dbReference type="Proteomes" id="UP000507222"/>
    </source>
</evidence>
<protein>
    <recommendedName>
        <fullName evidence="1">DUF7746 domain-containing protein</fullName>
    </recommendedName>
</protein>
<dbReference type="EMBL" id="CAEKDK010000008">
    <property type="protein sequence ID" value="CAB4289755.1"/>
    <property type="molecule type" value="Genomic_DNA"/>
</dbReference>
<organism evidence="2 3">
    <name type="scientific">Prunus armeniaca</name>
    <name type="common">Apricot</name>
    <name type="synonym">Armeniaca vulgaris</name>
    <dbReference type="NCBI Taxonomy" id="36596"/>
    <lineage>
        <taxon>Eukaryota</taxon>
        <taxon>Viridiplantae</taxon>
        <taxon>Streptophyta</taxon>
        <taxon>Embryophyta</taxon>
        <taxon>Tracheophyta</taxon>
        <taxon>Spermatophyta</taxon>
        <taxon>Magnoliopsida</taxon>
        <taxon>eudicotyledons</taxon>
        <taxon>Gunneridae</taxon>
        <taxon>Pentapetalae</taxon>
        <taxon>rosids</taxon>
        <taxon>fabids</taxon>
        <taxon>Rosales</taxon>
        <taxon>Rosaceae</taxon>
        <taxon>Amygdaloideae</taxon>
        <taxon>Amygdaleae</taxon>
        <taxon>Prunus</taxon>
    </lineage>
</organism>
<dbReference type="InterPro" id="IPR056648">
    <property type="entry name" value="DUF7746"/>
</dbReference>
<dbReference type="Pfam" id="PF24925">
    <property type="entry name" value="DUF7746"/>
    <property type="match status" value="1"/>
</dbReference>
<name>A0A6J5VR00_PRUAR</name>
<accession>A0A6J5VR00</accession>
<dbReference type="Proteomes" id="UP000507222">
    <property type="component" value="Unassembled WGS sequence"/>
</dbReference>
<feature type="domain" description="DUF7746" evidence="1">
    <location>
        <begin position="380"/>
        <end position="412"/>
    </location>
</feature>
<evidence type="ECO:0000259" key="1">
    <source>
        <dbReference type="Pfam" id="PF24925"/>
    </source>
</evidence>
<evidence type="ECO:0000313" key="2">
    <source>
        <dbReference type="EMBL" id="CAB4289755.1"/>
    </source>
</evidence>
<proteinExistence type="predicted"/>
<sequence>MNTVCPKAKELDSKGETTLFQTNLEKSNVTVPKMIKWSDITLLEKWILDEVAPKRPLENQEPTWIAQFTDGEVEIQFSSARRTRIDLAPSRSNIEPHRSSTSSDRAYDLEHERMVLAGRRRTQEQIQRPTYRFEQTLPDLDWCAKKYDIPEYRKNIEMIGSPFSTYTSKDGKSVKAIHPPKMVIKQKDVIATPYKETTFLEDSANNFRTASKEDVGGVIQQNNYTNLFLQSLGKQVTRIETSVSTKEQKSELGPSETKRNREVSQAFFKPPPALDNKNFKMGMTLSEDENFVDVLAKKLSGLNLSDKGKGPQVSVLTEREIDNLETMFKEEQPEINRLMTEKRFTQTAKTKNYYPRPTPVDLQFEEDGMWNSAQYDGSSIVEWNINGFVGQLKGWWDFHLSDSARTQILNAQVAIGQQSVQDLATGVIKSENVY</sequence>
<dbReference type="AlphaFoldDB" id="A0A6J5VR00"/>
<reference evidence="2 3" key="1">
    <citation type="submission" date="2020-05" db="EMBL/GenBank/DDBJ databases">
        <authorList>
            <person name="Campoy J."/>
            <person name="Schneeberger K."/>
            <person name="Spophaly S."/>
        </authorList>
    </citation>
    <scope>NUCLEOTIDE SEQUENCE [LARGE SCALE GENOMIC DNA]</scope>
    <source>
        <strain evidence="2">PruArmRojPasFocal</strain>
    </source>
</reference>
<gene>
    <name evidence="2" type="ORF">CURHAP_LOCUS49271</name>
</gene>